<dbReference type="RefSeq" id="WP_165009216.1">
    <property type="nucleotide sequence ID" value="NZ_JAAKDQ010000003.1"/>
</dbReference>
<gene>
    <name evidence="2" type="ORF">G7Y31_04760</name>
</gene>
<evidence type="ECO:0000313" key="2">
    <source>
        <dbReference type="EMBL" id="QPK80300.1"/>
    </source>
</evidence>
<dbReference type="EMBL" id="CP064954">
    <property type="protein sequence ID" value="QPK80300.1"/>
    <property type="molecule type" value="Genomic_DNA"/>
</dbReference>
<reference evidence="2 3" key="1">
    <citation type="submission" date="2020-11" db="EMBL/GenBank/DDBJ databases">
        <title>Corynebacterium sp. ZJ-599.</title>
        <authorList>
            <person name="Zhou J."/>
        </authorList>
    </citation>
    <scope>NUCLEOTIDE SEQUENCE [LARGE SCALE GENOMIC DNA]</scope>
    <source>
        <strain evidence="2 3">ZJ-599</strain>
    </source>
</reference>
<feature type="region of interest" description="Disordered" evidence="1">
    <location>
        <begin position="137"/>
        <end position="160"/>
    </location>
</feature>
<protein>
    <submittedName>
        <fullName evidence="2">DUF2550 domain-containing protein</fullName>
    </submittedName>
</protein>
<dbReference type="InterPro" id="IPR019675">
    <property type="entry name" value="DUF2550"/>
</dbReference>
<organism evidence="2 3">
    <name type="scientific">Corynebacterium lizhenjunii</name>
    <dbReference type="NCBI Taxonomy" id="2709394"/>
    <lineage>
        <taxon>Bacteria</taxon>
        <taxon>Bacillati</taxon>
        <taxon>Actinomycetota</taxon>
        <taxon>Actinomycetes</taxon>
        <taxon>Mycobacteriales</taxon>
        <taxon>Corynebacteriaceae</taxon>
        <taxon>Corynebacterium</taxon>
    </lineage>
</organism>
<proteinExistence type="predicted"/>
<dbReference type="Proteomes" id="UP000594681">
    <property type="component" value="Chromosome"/>
</dbReference>
<accession>A0A7T0KGJ2</accession>
<evidence type="ECO:0000256" key="1">
    <source>
        <dbReference type="SAM" id="MobiDB-lite"/>
    </source>
</evidence>
<keyword evidence="3" id="KW-1185">Reference proteome</keyword>
<dbReference type="Pfam" id="PF10739">
    <property type="entry name" value="DUF2550"/>
    <property type="match status" value="1"/>
</dbReference>
<dbReference type="KEGG" id="cliz:G7Y31_04760"/>
<sequence>MRVISPAVVVFWIALAVLVVAGGLAAVRFVKLRSSGAQVLVRELPAKDSYSWRHGIVRYTGEHMECFKLRSLWPAPDLKIPRLDVSIVGTRTLDDEEASFMPDATNAVEIAAGDRHFEFALDQRGAMALQAWVESAPSRRQERADAKVLRERMERSKRRQ</sequence>
<name>A0A7T0KGJ2_9CORY</name>
<feature type="compositionally biased region" description="Basic and acidic residues" evidence="1">
    <location>
        <begin position="137"/>
        <end position="154"/>
    </location>
</feature>
<evidence type="ECO:0000313" key="3">
    <source>
        <dbReference type="Proteomes" id="UP000594681"/>
    </source>
</evidence>
<dbReference type="AlphaFoldDB" id="A0A7T0KGJ2"/>